<evidence type="ECO:0000259" key="9">
    <source>
        <dbReference type="PROSITE" id="PS51504"/>
    </source>
</evidence>
<comment type="similarity">
    <text evidence="7">Belongs to the histone H1/H5 family.</text>
</comment>
<dbReference type="GO" id="GO:0030527">
    <property type="term" value="F:structural constituent of chromatin"/>
    <property type="evidence" value="ECO:0007669"/>
    <property type="project" value="InterPro"/>
</dbReference>
<dbReference type="GO" id="GO:0030261">
    <property type="term" value="P:chromosome condensation"/>
    <property type="evidence" value="ECO:0007669"/>
    <property type="project" value="TreeGrafter"/>
</dbReference>
<reference evidence="10 11" key="1">
    <citation type="submission" date="2015-07" db="EMBL/GenBank/DDBJ databases">
        <title>The genome of Melipona quadrifasciata.</title>
        <authorList>
            <person name="Pan H."/>
            <person name="Kapheim K."/>
        </authorList>
    </citation>
    <scope>NUCLEOTIDE SEQUENCE [LARGE SCALE GENOMIC DNA]</scope>
    <source>
        <strain evidence="10">0111107301</strain>
        <tissue evidence="10">Whole body</tissue>
    </source>
</reference>
<dbReference type="InterPro" id="IPR036388">
    <property type="entry name" value="WH-like_DNA-bd_sf"/>
</dbReference>
<evidence type="ECO:0000313" key="10">
    <source>
        <dbReference type="EMBL" id="KOX74411.1"/>
    </source>
</evidence>
<name>A0A0N0BG78_9HYME</name>
<organism evidence="10 11">
    <name type="scientific">Melipona quadrifasciata</name>
    <dbReference type="NCBI Taxonomy" id="166423"/>
    <lineage>
        <taxon>Eukaryota</taxon>
        <taxon>Metazoa</taxon>
        <taxon>Ecdysozoa</taxon>
        <taxon>Arthropoda</taxon>
        <taxon>Hexapoda</taxon>
        <taxon>Insecta</taxon>
        <taxon>Pterygota</taxon>
        <taxon>Neoptera</taxon>
        <taxon>Endopterygota</taxon>
        <taxon>Hymenoptera</taxon>
        <taxon>Apocrita</taxon>
        <taxon>Aculeata</taxon>
        <taxon>Apoidea</taxon>
        <taxon>Anthophila</taxon>
        <taxon>Apidae</taxon>
        <taxon>Melipona</taxon>
    </lineage>
</organism>
<keyword evidence="11" id="KW-1185">Reference proteome</keyword>
<dbReference type="Pfam" id="PF00538">
    <property type="entry name" value="Linker_histone"/>
    <property type="match status" value="1"/>
</dbReference>
<dbReference type="GO" id="GO:0005634">
    <property type="term" value="C:nucleus"/>
    <property type="evidence" value="ECO:0007669"/>
    <property type="project" value="UniProtKB-SubCell"/>
</dbReference>
<dbReference type="AlphaFoldDB" id="A0A0N0BG78"/>
<dbReference type="SUPFAM" id="SSF46785">
    <property type="entry name" value="Winged helix' DNA-binding domain"/>
    <property type="match status" value="1"/>
</dbReference>
<dbReference type="InterPro" id="IPR005818">
    <property type="entry name" value="Histone_H1/H5_H15"/>
</dbReference>
<feature type="compositionally biased region" description="Basic and acidic residues" evidence="8">
    <location>
        <begin position="126"/>
        <end position="136"/>
    </location>
</feature>
<evidence type="ECO:0000313" key="11">
    <source>
        <dbReference type="Proteomes" id="UP000053105"/>
    </source>
</evidence>
<gene>
    <name evidence="10" type="ORF">WN51_00314</name>
</gene>
<feature type="region of interest" description="Disordered" evidence="8">
    <location>
        <begin position="1"/>
        <end position="32"/>
    </location>
</feature>
<feature type="domain" description="H15" evidence="9">
    <location>
        <begin position="27"/>
        <end position="101"/>
    </location>
</feature>
<dbReference type="Gene3D" id="1.10.10.10">
    <property type="entry name" value="Winged helix-like DNA-binding domain superfamily/Winged helix DNA-binding domain"/>
    <property type="match status" value="1"/>
</dbReference>
<evidence type="ECO:0000256" key="5">
    <source>
        <dbReference type="ARBA" id="ARBA00023125"/>
    </source>
</evidence>
<keyword evidence="4 7" id="KW-0158">Chromosome</keyword>
<sequence length="168" mass="18716">MENKPHVENTALENECGSAKSHRRKPSHPPTSKMVNAAIKELNNHKGSSIQAIKKYIATTYKVDVVKLALFVKRYLKTAISSGTIVQVKGKGATGSFKLSTIKKSESKKIRRIKVPIMKKAKKSVKKDTTMPERKPAASRKPKLRFAKKIDDANKSICKEIQEGQICD</sequence>
<evidence type="ECO:0000256" key="6">
    <source>
        <dbReference type="ARBA" id="ARBA00023242"/>
    </source>
</evidence>
<dbReference type="STRING" id="166423.A0A0N0BG78"/>
<dbReference type="PRINTS" id="PR00624">
    <property type="entry name" value="HISTONEH5"/>
</dbReference>
<dbReference type="PANTHER" id="PTHR11467">
    <property type="entry name" value="HISTONE H1"/>
    <property type="match status" value="1"/>
</dbReference>
<dbReference type="GO" id="GO:0045910">
    <property type="term" value="P:negative regulation of DNA recombination"/>
    <property type="evidence" value="ECO:0007669"/>
    <property type="project" value="TreeGrafter"/>
</dbReference>
<dbReference type="SMART" id="SM00526">
    <property type="entry name" value="H15"/>
    <property type="match status" value="1"/>
</dbReference>
<proteinExistence type="inferred from homology"/>
<accession>A0A0N0BG78</accession>
<dbReference type="FunFam" id="1.10.10.10:FF:000140">
    <property type="entry name" value="Histone H1.0"/>
    <property type="match status" value="1"/>
</dbReference>
<keyword evidence="5 7" id="KW-0238">DNA-binding</keyword>
<dbReference type="EMBL" id="KQ435791">
    <property type="protein sequence ID" value="KOX74411.1"/>
    <property type="molecule type" value="Genomic_DNA"/>
</dbReference>
<dbReference type="Proteomes" id="UP000053105">
    <property type="component" value="Unassembled WGS sequence"/>
</dbReference>
<evidence type="ECO:0000256" key="2">
    <source>
        <dbReference type="ARBA" id="ARBA00004123"/>
    </source>
</evidence>
<comment type="function">
    <text evidence="1">Histones H1 are necessary for the condensation of nucleosome chains into higher-order structures.</text>
</comment>
<keyword evidence="6 7" id="KW-0539">Nucleus</keyword>
<dbReference type="GO" id="GO:0006334">
    <property type="term" value="P:nucleosome assembly"/>
    <property type="evidence" value="ECO:0007669"/>
    <property type="project" value="InterPro"/>
</dbReference>
<feature type="region of interest" description="Disordered" evidence="8">
    <location>
        <begin position="119"/>
        <end position="145"/>
    </location>
</feature>
<dbReference type="GO" id="GO:0031492">
    <property type="term" value="F:nucleosomal DNA binding"/>
    <property type="evidence" value="ECO:0007669"/>
    <property type="project" value="TreeGrafter"/>
</dbReference>
<dbReference type="GO" id="GO:0003690">
    <property type="term" value="F:double-stranded DNA binding"/>
    <property type="evidence" value="ECO:0007669"/>
    <property type="project" value="TreeGrafter"/>
</dbReference>
<dbReference type="InterPro" id="IPR036390">
    <property type="entry name" value="WH_DNA-bd_sf"/>
</dbReference>
<dbReference type="InterPro" id="IPR005819">
    <property type="entry name" value="H1/H5"/>
</dbReference>
<dbReference type="CDD" id="cd00073">
    <property type="entry name" value="H15"/>
    <property type="match status" value="1"/>
</dbReference>
<evidence type="ECO:0000256" key="3">
    <source>
        <dbReference type="ARBA" id="ARBA00004286"/>
    </source>
</evidence>
<comment type="subcellular location">
    <subcellularLocation>
        <location evidence="3">Chromosome</location>
    </subcellularLocation>
    <subcellularLocation>
        <location evidence="2 7">Nucleus</location>
    </subcellularLocation>
</comment>
<evidence type="ECO:0000256" key="7">
    <source>
        <dbReference type="RuleBase" id="RU003894"/>
    </source>
</evidence>
<protein>
    <submittedName>
        <fullName evidence="10">Histone H1.1</fullName>
    </submittedName>
</protein>
<evidence type="ECO:0000256" key="4">
    <source>
        <dbReference type="ARBA" id="ARBA00022454"/>
    </source>
</evidence>
<evidence type="ECO:0000256" key="8">
    <source>
        <dbReference type="SAM" id="MobiDB-lite"/>
    </source>
</evidence>
<dbReference type="OrthoDB" id="10070184at2759"/>
<dbReference type="GO" id="GO:0000786">
    <property type="term" value="C:nucleosome"/>
    <property type="evidence" value="ECO:0007669"/>
    <property type="project" value="InterPro"/>
</dbReference>
<evidence type="ECO:0000256" key="1">
    <source>
        <dbReference type="ARBA" id="ARBA00002809"/>
    </source>
</evidence>
<dbReference type="PANTHER" id="PTHR11467:SF20">
    <property type="entry name" value="H15 DOMAIN-CONTAINING PROTEIN-RELATED"/>
    <property type="match status" value="1"/>
</dbReference>
<dbReference type="PROSITE" id="PS51504">
    <property type="entry name" value="H15"/>
    <property type="match status" value="1"/>
</dbReference>